<reference evidence="2 3" key="1">
    <citation type="submission" date="2019-11" db="EMBL/GenBank/DDBJ databases">
        <title>Draft Genome Sequence of Plant Growth-Promoting Rhizosphere-Associated Bacteria.</title>
        <authorList>
            <person name="Vasilyev I.Y."/>
            <person name="Radchenko V."/>
            <person name="Ilnitskaya E.V."/>
        </authorList>
    </citation>
    <scope>NUCLEOTIDE SEQUENCE [LARGE SCALE GENOMIC DNA]</scope>
    <source>
        <strain evidence="2 3">VRA_01-1sq_f</strain>
    </source>
</reference>
<proteinExistence type="predicted"/>
<dbReference type="EMBL" id="WKKX01000552">
    <property type="protein sequence ID" value="MSE08993.1"/>
    <property type="molecule type" value="Genomic_DNA"/>
</dbReference>
<dbReference type="AlphaFoldDB" id="A0A7X2SSQ4"/>
<keyword evidence="1" id="KW-0175">Coiled coil</keyword>
<gene>
    <name evidence="2" type="ORF">GKC33_09930</name>
</gene>
<organism evidence="2 3">
    <name type="scientific">Ligilactobacillus salivarius</name>
    <dbReference type="NCBI Taxonomy" id="1624"/>
    <lineage>
        <taxon>Bacteria</taxon>
        <taxon>Bacillati</taxon>
        <taxon>Bacillota</taxon>
        <taxon>Bacilli</taxon>
        <taxon>Lactobacillales</taxon>
        <taxon>Lactobacillaceae</taxon>
        <taxon>Ligilactobacillus</taxon>
    </lineage>
</organism>
<evidence type="ECO:0000313" key="3">
    <source>
        <dbReference type="Proteomes" id="UP000467635"/>
    </source>
</evidence>
<evidence type="ECO:0000313" key="2">
    <source>
        <dbReference type="EMBL" id="MSE08993.1"/>
    </source>
</evidence>
<dbReference type="Proteomes" id="UP000467635">
    <property type="component" value="Unassembled WGS sequence"/>
</dbReference>
<protein>
    <recommendedName>
        <fullName evidence="4">Phage protein</fullName>
    </recommendedName>
</protein>
<name>A0A7X2SSQ4_9LACO</name>
<comment type="caution">
    <text evidence="2">The sequence shown here is derived from an EMBL/GenBank/DDBJ whole genome shotgun (WGS) entry which is preliminary data.</text>
</comment>
<accession>A0A7X2SSQ4</accession>
<dbReference type="RefSeq" id="WP_289570985.1">
    <property type="nucleotide sequence ID" value="NZ_JAUDCU010000001.1"/>
</dbReference>
<sequence length="84" mass="9714">MVRNKMEDLNNILFEQLERLNDDSLNLDEELKRAKAISNVSDKLIQSADLSYRVMKLRADITGDIETPDVLEVKHVKKIESKDN</sequence>
<feature type="coiled-coil region" evidence="1">
    <location>
        <begin position="3"/>
        <end position="37"/>
    </location>
</feature>
<evidence type="ECO:0000256" key="1">
    <source>
        <dbReference type="SAM" id="Coils"/>
    </source>
</evidence>
<evidence type="ECO:0008006" key="4">
    <source>
        <dbReference type="Google" id="ProtNLM"/>
    </source>
</evidence>